<dbReference type="HOGENOM" id="CLU_087936_0_0_0"/>
<gene>
    <name evidence="6 8" type="primary">ruvA</name>
    <name evidence="8" type="ordered locus">SNE_A02170</name>
</gene>
<dbReference type="OrthoDB" id="5293449at2"/>
<dbReference type="Gene3D" id="1.10.150.20">
    <property type="entry name" value="5' to 3' exonuclease, C-terminal subdomain"/>
    <property type="match status" value="1"/>
</dbReference>
<dbReference type="InterPro" id="IPR012340">
    <property type="entry name" value="NA-bd_OB-fold"/>
</dbReference>
<comment type="function">
    <text evidence="6">The RuvA-RuvB-RuvC complex processes Holliday junction (HJ) DNA during genetic recombination and DNA repair, while the RuvA-RuvB complex plays an important role in the rescue of blocked DNA replication forks via replication fork reversal (RFR). RuvA specifically binds to HJ cruciform DNA, conferring on it an open structure. The RuvB hexamer acts as an ATP-dependent pump, pulling dsDNA into and through the RuvAB complex. HJ branch migration allows RuvC to scan DNA until it finds its consensus sequence, where it cleaves and resolves the cruciform DNA.</text>
</comment>
<evidence type="ECO:0000256" key="3">
    <source>
        <dbReference type="ARBA" id="ARBA00023125"/>
    </source>
</evidence>
<keyword evidence="8" id="KW-0347">Helicase</keyword>
<comment type="subunit">
    <text evidence="6">Homotetramer. Forms an RuvA(8)-RuvB(12)-Holliday junction (HJ) complex. HJ DNA is sandwiched between 2 RuvA tetramers; dsDNA enters through RuvA and exits via RuvB. An RuvB hexamer assembles on each DNA strand where it exits the tetramer. Each RuvB hexamer is contacted by two RuvA subunits (via domain III) on 2 adjacent RuvB subunits; this complex drives branch migration. In the full resolvosome a probable DNA-RuvA(4)-RuvB(12)-RuvC(2) complex forms which resolves the HJ.</text>
</comment>
<dbReference type="Pfam" id="PF14520">
    <property type="entry name" value="HHH_5"/>
    <property type="match status" value="1"/>
</dbReference>
<dbReference type="SUPFAM" id="SSF47781">
    <property type="entry name" value="RuvA domain 2-like"/>
    <property type="match status" value="1"/>
</dbReference>
<keyword evidence="4 6" id="KW-0233">DNA recombination</keyword>
<dbReference type="KEGG" id="sng:SNE_A02170"/>
<comment type="domain">
    <text evidence="6">Has three domains with a flexible linker between the domains II and III and assumes an 'L' shape. Domain III is highly mobile and contacts RuvB.</text>
</comment>
<organism evidence="8 9">
    <name type="scientific">Simkania negevensis (strain ATCC VR-1471 / DSM 27360 / Z)</name>
    <dbReference type="NCBI Taxonomy" id="331113"/>
    <lineage>
        <taxon>Bacteria</taxon>
        <taxon>Pseudomonadati</taxon>
        <taxon>Chlamydiota</taxon>
        <taxon>Chlamydiia</taxon>
        <taxon>Parachlamydiales</taxon>
        <taxon>Simkaniaceae</taxon>
        <taxon>Simkania</taxon>
    </lineage>
</organism>
<keyword evidence="3 6" id="KW-0238">DNA-binding</keyword>
<dbReference type="GO" id="GO:0009378">
    <property type="term" value="F:four-way junction helicase activity"/>
    <property type="evidence" value="ECO:0007669"/>
    <property type="project" value="InterPro"/>
</dbReference>
<dbReference type="SUPFAM" id="SSF50249">
    <property type="entry name" value="Nucleic acid-binding proteins"/>
    <property type="match status" value="1"/>
</dbReference>
<dbReference type="InterPro" id="IPR013849">
    <property type="entry name" value="DNA_helicase_Holl-junc_RuvA_I"/>
</dbReference>
<dbReference type="GO" id="GO:0000400">
    <property type="term" value="F:four-way junction DNA binding"/>
    <property type="evidence" value="ECO:0007669"/>
    <property type="project" value="UniProtKB-UniRule"/>
</dbReference>
<dbReference type="GO" id="GO:0048476">
    <property type="term" value="C:Holliday junction resolvase complex"/>
    <property type="evidence" value="ECO:0007669"/>
    <property type="project" value="UniProtKB-UniRule"/>
</dbReference>
<evidence type="ECO:0000313" key="9">
    <source>
        <dbReference type="Proteomes" id="UP000000496"/>
    </source>
</evidence>
<evidence type="ECO:0000256" key="2">
    <source>
        <dbReference type="ARBA" id="ARBA00022763"/>
    </source>
</evidence>
<dbReference type="EMBL" id="FR872582">
    <property type="protein sequence ID" value="CCB88094.1"/>
    <property type="molecule type" value="Genomic_DNA"/>
</dbReference>
<dbReference type="GO" id="GO:0006310">
    <property type="term" value="P:DNA recombination"/>
    <property type="evidence" value="ECO:0007669"/>
    <property type="project" value="UniProtKB-UniRule"/>
</dbReference>
<dbReference type="InterPro" id="IPR000085">
    <property type="entry name" value="RuvA"/>
</dbReference>
<keyword evidence="9" id="KW-1185">Reference proteome</keyword>
<dbReference type="eggNOG" id="COG0632">
    <property type="taxonomic scope" value="Bacteria"/>
</dbReference>
<dbReference type="Gene3D" id="1.10.8.10">
    <property type="entry name" value="DNA helicase RuvA subunit, C-terminal domain"/>
    <property type="match status" value="1"/>
</dbReference>
<dbReference type="HAMAP" id="MF_00031">
    <property type="entry name" value="DNA_HJ_migration_RuvA"/>
    <property type="match status" value="1"/>
</dbReference>
<keyword evidence="8" id="KW-0547">Nucleotide-binding</keyword>
<keyword evidence="1 6" id="KW-0963">Cytoplasm</keyword>
<dbReference type="Pfam" id="PF07499">
    <property type="entry name" value="RuvA_C"/>
    <property type="match status" value="1"/>
</dbReference>
<dbReference type="GO" id="GO:0005737">
    <property type="term" value="C:cytoplasm"/>
    <property type="evidence" value="ECO:0007669"/>
    <property type="project" value="UniProtKB-SubCell"/>
</dbReference>
<evidence type="ECO:0000256" key="1">
    <source>
        <dbReference type="ARBA" id="ARBA00022490"/>
    </source>
</evidence>
<comment type="caution">
    <text evidence="6">Lacks conserved residue(s) required for the propagation of feature annotation.</text>
</comment>
<feature type="region of interest" description="Domain III" evidence="6">
    <location>
        <begin position="153"/>
        <end position="197"/>
    </location>
</feature>
<proteinExistence type="inferred from homology"/>
<comment type="subcellular location">
    <subcellularLocation>
        <location evidence="6">Cytoplasm</location>
    </subcellularLocation>
</comment>
<feature type="domain" description="Helix-hairpin-helix DNA-binding motif class 1" evidence="7">
    <location>
        <begin position="73"/>
        <end position="92"/>
    </location>
</feature>
<dbReference type="Gene3D" id="2.40.50.140">
    <property type="entry name" value="Nucleic acid-binding proteins"/>
    <property type="match status" value="1"/>
</dbReference>
<dbReference type="Pfam" id="PF01330">
    <property type="entry name" value="RuvA_N"/>
    <property type="match status" value="1"/>
</dbReference>
<keyword evidence="5 6" id="KW-0234">DNA repair</keyword>
<sequence length="197" mass="21583">MLEYVKGVLVDCDPNKAVIDVNGIGHGLFIPLSTYSNLPQIGEEVLLYISTVIREDSHRHFGFLSREERNLFEMVSDVSGIGPKTALALIGHLDHSDLESAITHANVNLLSKIPGIGKKTAERLIVEMRDKIHKKLKHIAPSILIKGKDNLSQDAMSALMNLGYNTLQAQKAIQHALSQFDSPPPLSELISCALKGI</sequence>
<dbReference type="InterPro" id="IPR010994">
    <property type="entry name" value="RuvA_2-like"/>
</dbReference>
<accession>F8L5V2</accession>
<evidence type="ECO:0000256" key="5">
    <source>
        <dbReference type="ARBA" id="ARBA00023204"/>
    </source>
</evidence>
<dbReference type="InterPro" id="IPR011114">
    <property type="entry name" value="RuvA_C"/>
</dbReference>
<dbReference type="NCBIfam" id="TIGR00084">
    <property type="entry name" value="ruvA"/>
    <property type="match status" value="1"/>
</dbReference>
<evidence type="ECO:0000313" key="8">
    <source>
        <dbReference type="EMBL" id="CCB88094.1"/>
    </source>
</evidence>
<keyword evidence="8" id="KW-0067">ATP-binding</keyword>
<evidence type="ECO:0000256" key="6">
    <source>
        <dbReference type="HAMAP-Rule" id="MF_00031"/>
    </source>
</evidence>
<keyword evidence="8" id="KW-0378">Hydrolase</keyword>
<feature type="region of interest" description="Domain I" evidence="6">
    <location>
        <begin position="1"/>
        <end position="64"/>
    </location>
</feature>
<name>F8L5V2_SIMNZ</name>
<comment type="similarity">
    <text evidence="6">Belongs to the RuvA family.</text>
</comment>
<dbReference type="InterPro" id="IPR036267">
    <property type="entry name" value="RuvA_C_sf"/>
</dbReference>
<dbReference type="GO" id="GO:0009379">
    <property type="term" value="C:Holliday junction helicase complex"/>
    <property type="evidence" value="ECO:0007669"/>
    <property type="project" value="InterPro"/>
</dbReference>
<dbReference type="Proteomes" id="UP000000496">
    <property type="component" value="Chromosome gsn.131"/>
</dbReference>
<evidence type="ECO:0000256" key="4">
    <source>
        <dbReference type="ARBA" id="ARBA00023172"/>
    </source>
</evidence>
<dbReference type="CDD" id="cd00080">
    <property type="entry name" value="H3TH_StructSpec-5'-nucleases"/>
    <property type="match status" value="1"/>
</dbReference>
<dbReference type="STRING" id="331113.SNE_A02170"/>
<keyword evidence="2 6" id="KW-0227">DNA damage</keyword>
<evidence type="ECO:0000259" key="7">
    <source>
        <dbReference type="SMART" id="SM00278"/>
    </source>
</evidence>
<dbReference type="InterPro" id="IPR003583">
    <property type="entry name" value="Hlx-hairpin-Hlx_DNA-bd_motif"/>
</dbReference>
<protein>
    <recommendedName>
        <fullName evidence="6">Holliday junction branch migration complex subunit RuvA</fullName>
    </recommendedName>
</protein>
<feature type="domain" description="Helix-hairpin-helix DNA-binding motif class 1" evidence="7">
    <location>
        <begin position="108"/>
        <end position="127"/>
    </location>
</feature>
<dbReference type="GO" id="GO:0016787">
    <property type="term" value="F:hydrolase activity"/>
    <property type="evidence" value="ECO:0007669"/>
    <property type="project" value="UniProtKB-KW"/>
</dbReference>
<dbReference type="CDD" id="cd14332">
    <property type="entry name" value="UBA_RuvA_C"/>
    <property type="match status" value="1"/>
</dbReference>
<reference evidence="8 9" key="1">
    <citation type="journal article" date="2011" name="Mol. Biol. Evol.">
        <title>Unity in variety--the pan-genome of the Chlamydiae.</title>
        <authorList>
            <person name="Collingro A."/>
            <person name="Tischler P."/>
            <person name="Weinmaier T."/>
            <person name="Penz T."/>
            <person name="Heinz E."/>
            <person name="Brunham R.C."/>
            <person name="Read T.D."/>
            <person name="Bavoil P.M."/>
            <person name="Sachse K."/>
            <person name="Kahane S."/>
            <person name="Friedman M.G."/>
            <person name="Rattei T."/>
            <person name="Myers G.S."/>
            <person name="Horn M."/>
        </authorList>
    </citation>
    <scope>NUCLEOTIDE SEQUENCE [LARGE SCALE GENOMIC DNA]</scope>
    <source>
        <strain evidence="9">ATCC VR-1471 / Z</strain>
    </source>
</reference>
<dbReference type="AlphaFoldDB" id="F8L5V2"/>
<dbReference type="RefSeq" id="WP_013942561.1">
    <property type="nucleotide sequence ID" value="NC_015713.1"/>
</dbReference>
<dbReference type="SMART" id="SM00278">
    <property type="entry name" value="HhH1"/>
    <property type="match status" value="2"/>
</dbReference>
<dbReference type="SUPFAM" id="SSF46929">
    <property type="entry name" value="DNA helicase RuvA subunit, C-terminal domain"/>
    <property type="match status" value="1"/>
</dbReference>
<dbReference type="GO" id="GO:0006281">
    <property type="term" value="P:DNA repair"/>
    <property type="evidence" value="ECO:0007669"/>
    <property type="project" value="UniProtKB-UniRule"/>
</dbReference>
<dbReference type="GO" id="GO:0005524">
    <property type="term" value="F:ATP binding"/>
    <property type="evidence" value="ECO:0007669"/>
    <property type="project" value="InterPro"/>
</dbReference>